<dbReference type="CDD" id="cd05288">
    <property type="entry name" value="PGDH"/>
    <property type="match status" value="1"/>
</dbReference>
<dbReference type="InterPro" id="IPR011032">
    <property type="entry name" value="GroES-like_sf"/>
</dbReference>
<dbReference type="PANTHER" id="PTHR43205:SF7">
    <property type="entry name" value="PROSTAGLANDIN REDUCTASE 1"/>
    <property type="match status" value="1"/>
</dbReference>
<evidence type="ECO:0000259" key="2">
    <source>
        <dbReference type="SMART" id="SM00829"/>
    </source>
</evidence>
<dbReference type="InterPro" id="IPR020843">
    <property type="entry name" value="ER"/>
</dbReference>
<dbReference type="PANTHER" id="PTHR43205">
    <property type="entry name" value="PROSTAGLANDIN REDUCTASE"/>
    <property type="match status" value="1"/>
</dbReference>
<evidence type="ECO:0000256" key="1">
    <source>
        <dbReference type="ARBA" id="ARBA00023002"/>
    </source>
</evidence>
<keyword evidence="4" id="KW-1185">Reference proteome</keyword>
<organism evidence="3 4">
    <name type="scientific">Leucobacter chromiireducens subsp. solipictus</name>
    <dbReference type="NCBI Taxonomy" id="398235"/>
    <lineage>
        <taxon>Bacteria</taxon>
        <taxon>Bacillati</taxon>
        <taxon>Actinomycetota</taxon>
        <taxon>Actinomycetes</taxon>
        <taxon>Micrococcales</taxon>
        <taxon>Microbacteriaceae</taxon>
        <taxon>Leucobacter</taxon>
    </lineage>
</organism>
<dbReference type="Pfam" id="PF16884">
    <property type="entry name" value="ADH_N_2"/>
    <property type="match status" value="1"/>
</dbReference>
<feature type="domain" description="Enoyl reductase (ER)" evidence="2">
    <location>
        <begin position="17"/>
        <end position="330"/>
    </location>
</feature>
<dbReference type="RefSeq" id="WP_202345384.1">
    <property type="nucleotide sequence ID" value="NZ_BAAAPI010000004.1"/>
</dbReference>
<gene>
    <name evidence="3" type="ORF">D3230_12600</name>
</gene>
<dbReference type="InterPro" id="IPR013149">
    <property type="entry name" value="ADH-like_C"/>
</dbReference>
<dbReference type="Pfam" id="PF00107">
    <property type="entry name" value="ADH_zinc_N"/>
    <property type="match status" value="1"/>
</dbReference>
<evidence type="ECO:0000313" key="3">
    <source>
        <dbReference type="EMBL" id="MBL3680119.1"/>
    </source>
</evidence>
<dbReference type="InterPro" id="IPR045010">
    <property type="entry name" value="MDR_fam"/>
</dbReference>
<dbReference type="SUPFAM" id="SSF51735">
    <property type="entry name" value="NAD(P)-binding Rossmann-fold domains"/>
    <property type="match status" value="1"/>
</dbReference>
<dbReference type="Proteomes" id="UP001645859">
    <property type="component" value="Unassembled WGS sequence"/>
</dbReference>
<evidence type="ECO:0000313" key="4">
    <source>
        <dbReference type="Proteomes" id="UP001645859"/>
    </source>
</evidence>
<name>A0ABS1SHT7_9MICO</name>
<dbReference type="Gene3D" id="3.40.50.720">
    <property type="entry name" value="NAD(P)-binding Rossmann-like Domain"/>
    <property type="match status" value="1"/>
</dbReference>
<dbReference type="InterPro" id="IPR041694">
    <property type="entry name" value="ADH_N_2"/>
</dbReference>
<sequence length="337" mass="35610">MIAEQFVLARRPVSLPRSDDFARNVAPLPPLREGEVSVRNTAMQLTAVMVELMRGADLPMPPYPLAEPLWGPAVGVVLESRSAEFAAGDPVQSMRGWRSAFVAPAEELTPVPSELRGRPEVLLCQGPTAYHGIADIAQVHAGDTVFVSGAAGGVGSLAGQIARRLGAARVVGSAGTDDKCRWLVEELGFDTACNYRDPDFIDRLRDAAPTGYSVCFDTVGGRQFEHAIEAAGPGARIALCGTLAQQFAGPGIPAGPRLDLATAIRKQLRILPFSTFHTPEQIAQWLKHYTDGLATGEIVFPHSLVPGGLKAAPAALAQLGAGGFRGNVVVRLNHDAA</sequence>
<keyword evidence="1" id="KW-0560">Oxidoreductase</keyword>
<dbReference type="InterPro" id="IPR036291">
    <property type="entry name" value="NAD(P)-bd_dom_sf"/>
</dbReference>
<dbReference type="Gene3D" id="3.90.180.10">
    <property type="entry name" value="Medium-chain alcohol dehydrogenases, catalytic domain"/>
    <property type="match status" value="1"/>
</dbReference>
<proteinExistence type="predicted"/>
<dbReference type="EMBL" id="QYAC01000006">
    <property type="protein sequence ID" value="MBL3680119.1"/>
    <property type="molecule type" value="Genomic_DNA"/>
</dbReference>
<dbReference type="SMART" id="SM00829">
    <property type="entry name" value="PKS_ER"/>
    <property type="match status" value="1"/>
</dbReference>
<dbReference type="SUPFAM" id="SSF50129">
    <property type="entry name" value="GroES-like"/>
    <property type="match status" value="1"/>
</dbReference>
<protein>
    <submittedName>
        <fullName evidence="3">NADP-dependent oxidoreductase</fullName>
    </submittedName>
</protein>
<accession>A0ABS1SHT7</accession>
<comment type="caution">
    <text evidence="3">The sequence shown here is derived from an EMBL/GenBank/DDBJ whole genome shotgun (WGS) entry which is preliminary data.</text>
</comment>
<reference evidence="3 4" key="1">
    <citation type="submission" date="2018-09" db="EMBL/GenBank/DDBJ databases">
        <title>Comparative genomics of Leucobacter spp.</title>
        <authorList>
            <person name="Reis A.C."/>
            <person name="Kolvenbach B.A."/>
            <person name="Corvini P.F.X."/>
            <person name="Nunes O.C."/>
        </authorList>
    </citation>
    <scope>NUCLEOTIDE SEQUENCE [LARGE SCALE GENOMIC DNA]</scope>
    <source>
        <strain evidence="3 4">TAN 31504</strain>
    </source>
</reference>